<dbReference type="PANTHER" id="PTHR38839">
    <property type="entry name" value="TRANSCRIPTIONAL REGULATOR WHID-RELATED"/>
    <property type="match status" value="1"/>
</dbReference>
<organism evidence="12">
    <name type="scientific">hydrothermal vent metagenome</name>
    <dbReference type="NCBI Taxonomy" id="652676"/>
    <lineage>
        <taxon>unclassified sequences</taxon>
        <taxon>metagenomes</taxon>
        <taxon>ecological metagenomes</taxon>
    </lineage>
</organism>
<dbReference type="AlphaFoldDB" id="A0A3B0T5K1"/>
<keyword evidence="5" id="KW-0408">Iron</keyword>
<evidence type="ECO:0000256" key="8">
    <source>
        <dbReference type="ARBA" id="ARBA00023125"/>
    </source>
</evidence>
<evidence type="ECO:0000256" key="1">
    <source>
        <dbReference type="ARBA" id="ARBA00001966"/>
    </source>
</evidence>
<evidence type="ECO:0000313" key="12">
    <source>
        <dbReference type="EMBL" id="VAW08627.1"/>
    </source>
</evidence>
<keyword evidence="4" id="KW-0479">Metal-binding</keyword>
<evidence type="ECO:0000256" key="7">
    <source>
        <dbReference type="ARBA" id="ARBA00023015"/>
    </source>
</evidence>
<evidence type="ECO:0000256" key="6">
    <source>
        <dbReference type="ARBA" id="ARBA00023014"/>
    </source>
</evidence>
<evidence type="ECO:0000256" key="10">
    <source>
        <dbReference type="ARBA" id="ARBA00023163"/>
    </source>
</evidence>
<protein>
    <recommendedName>
        <fullName evidence="11">4Fe-4S Wbl-type domain-containing protein</fullName>
    </recommendedName>
</protein>
<dbReference type="PROSITE" id="PS51674">
    <property type="entry name" value="4FE4S_WBL"/>
    <property type="match status" value="1"/>
</dbReference>
<comment type="cofactor">
    <cofactor evidence="1">
        <name>[4Fe-4S] cluster</name>
        <dbReference type="ChEBI" id="CHEBI:49883"/>
    </cofactor>
</comment>
<dbReference type="GO" id="GO:0045892">
    <property type="term" value="P:negative regulation of DNA-templated transcription"/>
    <property type="evidence" value="ECO:0007669"/>
    <property type="project" value="TreeGrafter"/>
</dbReference>
<keyword evidence="7" id="KW-0805">Transcription regulation</keyword>
<dbReference type="EMBL" id="UOEI01000619">
    <property type="protein sequence ID" value="VAW08627.1"/>
    <property type="molecule type" value="Genomic_DNA"/>
</dbReference>
<evidence type="ECO:0000256" key="4">
    <source>
        <dbReference type="ARBA" id="ARBA00022723"/>
    </source>
</evidence>
<reference evidence="12" key="1">
    <citation type="submission" date="2018-06" db="EMBL/GenBank/DDBJ databases">
        <authorList>
            <person name="Zhirakovskaya E."/>
        </authorList>
    </citation>
    <scope>NUCLEOTIDE SEQUENCE</scope>
</reference>
<keyword evidence="8" id="KW-0238">DNA-binding</keyword>
<keyword evidence="6" id="KW-0411">Iron-sulfur</keyword>
<dbReference type="GO" id="GO:0047134">
    <property type="term" value="F:protein-disulfide reductase [NAD(P)H] activity"/>
    <property type="evidence" value="ECO:0007669"/>
    <property type="project" value="TreeGrafter"/>
</dbReference>
<keyword evidence="9" id="KW-1015">Disulfide bond</keyword>
<name>A0A3B0T5K1_9ZZZZ</name>
<comment type="similarity">
    <text evidence="2">Belongs to the WhiB family.</text>
</comment>
<gene>
    <name evidence="12" type="ORF">MNBD_ACTINO01-1234</name>
</gene>
<keyword evidence="3" id="KW-0004">4Fe-4S</keyword>
<accession>A0A3B0T5K1</accession>
<sequence>METMNDRTRFGALEVPVLEERPWAVFAACTDTPDVSFFPQSKAEERAAIAVCAICPVQEDCLDHAILTKERFGVWGGLNGKERRRVSRIGRR</sequence>
<evidence type="ECO:0000256" key="9">
    <source>
        <dbReference type="ARBA" id="ARBA00023157"/>
    </source>
</evidence>
<dbReference type="GO" id="GO:0046872">
    <property type="term" value="F:metal ion binding"/>
    <property type="evidence" value="ECO:0007669"/>
    <property type="project" value="UniProtKB-KW"/>
</dbReference>
<evidence type="ECO:0000259" key="11">
    <source>
        <dbReference type="PROSITE" id="PS51674"/>
    </source>
</evidence>
<evidence type="ECO:0000256" key="2">
    <source>
        <dbReference type="ARBA" id="ARBA00006597"/>
    </source>
</evidence>
<dbReference type="HAMAP" id="MF_01479">
    <property type="entry name" value="WhiB"/>
    <property type="match status" value="1"/>
</dbReference>
<feature type="domain" description="4Fe-4S Wbl-type" evidence="11">
    <location>
        <begin position="28"/>
        <end position="85"/>
    </location>
</feature>
<dbReference type="InterPro" id="IPR034768">
    <property type="entry name" value="4FE4S_WBL"/>
</dbReference>
<evidence type="ECO:0000256" key="3">
    <source>
        <dbReference type="ARBA" id="ARBA00022485"/>
    </source>
</evidence>
<dbReference type="Pfam" id="PF02467">
    <property type="entry name" value="Whib"/>
    <property type="match status" value="1"/>
</dbReference>
<dbReference type="GO" id="GO:0003677">
    <property type="term" value="F:DNA binding"/>
    <property type="evidence" value="ECO:0007669"/>
    <property type="project" value="UniProtKB-KW"/>
</dbReference>
<dbReference type="InterPro" id="IPR003482">
    <property type="entry name" value="Whib"/>
</dbReference>
<proteinExistence type="inferred from homology"/>
<keyword evidence="10" id="KW-0804">Transcription</keyword>
<dbReference type="GO" id="GO:0051539">
    <property type="term" value="F:4 iron, 4 sulfur cluster binding"/>
    <property type="evidence" value="ECO:0007669"/>
    <property type="project" value="UniProtKB-KW"/>
</dbReference>
<dbReference type="GO" id="GO:0045454">
    <property type="term" value="P:cell redox homeostasis"/>
    <property type="evidence" value="ECO:0007669"/>
    <property type="project" value="TreeGrafter"/>
</dbReference>
<evidence type="ECO:0000256" key="5">
    <source>
        <dbReference type="ARBA" id="ARBA00023004"/>
    </source>
</evidence>